<proteinExistence type="predicted"/>
<sequence>MPTTIKEVHDRLSRIDHVVVCIDPVDLDNIWLCLWALVRVPSAQIHIVLSPRVLDLRVPNFGDLFGQLIKTLDSTFQNDPHTREHIPLYMALFALRFLAKILSKNHDKERIVFYWDWRSMDTIVPCIHHPTHVLDMLYACNKEECQQALGAMQLRGPERKTKLVAVMEKSARRLAKELGYQTPADVQRWPLQALILGGGPFTEMPRLLAETALVPIAIVAMARTWFANVNIFPNNYNDMMDLDASINTELIKERAIPTWIFPTECAKAKLKDGKVVRPCALDFSDDDTIRIFRAAGDMESYDQAVFLSKEIKTLAKVHMFDVLTVVPDERLVQNFGHCKTR</sequence>
<dbReference type="OrthoDB" id="2828454at2759"/>
<reference evidence="1" key="1">
    <citation type="journal article" date="2021" name="Nat. Commun.">
        <title>Genetic determinants of endophytism in the Arabidopsis root mycobiome.</title>
        <authorList>
            <person name="Mesny F."/>
            <person name="Miyauchi S."/>
            <person name="Thiergart T."/>
            <person name="Pickel B."/>
            <person name="Atanasova L."/>
            <person name="Karlsson M."/>
            <person name="Huettel B."/>
            <person name="Barry K.W."/>
            <person name="Haridas S."/>
            <person name="Chen C."/>
            <person name="Bauer D."/>
            <person name="Andreopoulos W."/>
            <person name="Pangilinan J."/>
            <person name="LaButti K."/>
            <person name="Riley R."/>
            <person name="Lipzen A."/>
            <person name="Clum A."/>
            <person name="Drula E."/>
            <person name="Henrissat B."/>
            <person name="Kohler A."/>
            <person name="Grigoriev I.V."/>
            <person name="Martin F.M."/>
            <person name="Hacquard S."/>
        </authorList>
    </citation>
    <scope>NUCLEOTIDE SEQUENCE</scope>
    <source>
        <strain evidence="1">MPI-SDFR-AT-0073</strain>
    </source>
</reference>
<dbReference type="AlphaFoldDB" id="A0A9P8RGF8"/>
<name>A0A9P8RGF8_9PEZI</name>
<dbReference type="EMBL" id="JAGPXC010000011">
    <property type="protein sequence ID" value="KAH6645549.1"/>
    <property type="molecule type" value="Genomic_DNA"/>
</dbReference>
<dbReference type="RefSeq" id="XP_045952063.1">
    <property type="nucleotide sequence ID" value="XM_046108409.1"/>
</dbReference>
<protein>
    <submittedName>
        <fullName evidence="1">Uncharacterized protein</fullName>
    </submittedName>
</protein>
<gene>
    <name evidence="1" type="ORF">BKA67DRAFT_664614</name>
</gene>
<evidence type="ECO:0000313" key="2">
    <source>
        <dbReference type="Proteomes" id="UP000758603"/>
    </source>
</evidence>
<evidence type="ECO:0000313" key="1">
    <source>
        <dbReference type="EMBL" id="KAH6645549.1"/>
    </source>
</evidence>
<keyword evidence="2" id="KW-1185">Reference proteome</keyword>
<organism evidence="1 2">
    <name type="scientific">Truncatella angustata</name>
    <dbReference type="NCBI Taxonomy" id="152316"/>
    <lineage>
        <taxon>Eukaryota</taxon>
        <taxon>Fungi</taxon>
        <taxon>Dikarya</taxon>
        <taxon>Ascomycota</taxon>
        <taxon>Pezizomycotina</taxon>
        <taxon>Sordariomycetes</taxon>
        <taxon>Xylariomycetidae</taxon>
        <taxon>Amphisphaeriales</taxon>
        <taxon>Sporocadaceae</taxon>
        <taxon>Truncatella</taxon>
    </lineage>
</organism>
<accession>A0A9P8RGF8</accession>
<dbReference type="Proteomes" id="UP000758603">
    <property type="component" value="Unassembled WGS sequence"/>
</dbReference>
<dbReference type="GeneID" id="70137300"/>
<comment type="caution">
    <text evidence="1">The sequence shown here is derived from an EMBL/GenBank/DDBJ whole genome shotgun (WGS) entry which is preliminary data.</text>
</comment>